<evidence type="ECO:0000256" key="4">
    <source>
        <dbReference type="ARBA" id="ARBA00022692"/>
    </source>
</evidence>
<evidence type="ECO:0000313" key="11">
    <source>
        <dbReference type="EMBL" id="CAA9281353.1"/>
    </source>
</evidence>
<feature type="transmembrane region" description="Helical" evidence="8">
    <location>
        <begin position="313"/>
        <end position="337"/>
    </location>
</feature>
<keyword evidence="2" id="KW-0813">Transport</keyword>
<dbReference type="GO" id="GO:0005886">
    <property type="term" value="C:plasma membrane"/>
    <property type="evidence" value="ECO:0007669"/>
    <property type="project" value="UniProtKB-SubCell"/>
</dbReference>
<evidence type="ECO:0000259" key="10">
    <source>
        <dbReference type="Pfam" id="PF12704"/>
    </source>
</evidence>
<dbReference type="PIRSF" id="PIRSF031773">
    <property type="entry name" value="DevC"/>
    <property type="match status" value="1"/>
</dbReference>
<evidence type="ECO:0000256" key="2">
    <source>
        <dbReference type="ARBA" id="ARBA00022448"/>
    </source>
</evidence>
<name>A0A6J4JL49_9PROT</name>
<organism evidence="11">
    <name type="scientific">uncultured Acetobacteraceae bacterium</name>
    <dbReference type="NCBI Taxonomy" id="169975"/>
    <lineage>
        <taxon>Bacteria</taxon>
        <taxon>Pseudomonadati</taxon>
        <taxon>Pseudomonadota</taxon>
        <taxon>Alphaproteobacteria</taxon>
        <taxon>Acetobacterales</taxon>
        <taxon>Acetobacteraceae</taxon>
        <taxon>environmental samples</taxon>
    </lineage>
</organism>
<feature type="domain" description="MacB-like periplasmic core" evidence="10">
    <location>
        <begin position="74"/>
        <end position="285"/>
    </location>
</feature>
<dbReference type="InterPro" id="IPR003838">
    <property type="entry name" value="ABC3_permease_C"/>
</dbReference>
<protein>
    <submittedName>
        <fullName evidence="11">ABC exporter permease subunit of DevC family</fullName>
    </submittedName>
</protein>
<dbReference type="InterPro" id="IPR051125">
    <property type="entry name" value="ABC-4/HrtB_transporter"/>
</dbReference>
<evidence type="ECO:0000256" key="3">
    <source>
        <dbReference type="ARBA" id="ARBA00022475"/>
    </source>
</evidence>
<dbReference type="PANTHER" id="PTHR43738">
    <property type="entry name" value="ABC TRANSPORTER, MEMBRANE PROTEIN"/>
    <property type="match status" value="1"/>
</dbReference>
<feature type="transmembrane region" description="Helical" evidence="8">
    <location>
        <begin position="407"/>
        <end position="424"/>
    </location>
</feature>
<evidence type="ECO:0000256" key="7">
    <source>
        <dbReference type="SAM" id="MobiDB-lite"/>
    </source>
</evidence>
<keyword evidence="6 8" id="KW-0472">Membrane</keyword>
<evidence type="ECO:0000256" key="6">
    <source>
        <dbReference type="ARBA" id="ARBA00023136"/>
    </source>
</evidence>
<evidence type="ECO:0000256" key="8">
    <source>
        <dbReference type="SAM" id="Phobius"/>
    </source>
</evidence>
<keyword evidence="4 8" id="KW-0812">Transmembrane</keyword>
<dbReference type="InterPro" id="IPR005891">
    <property type="entry name" value="DevC"/>
</dbReference>
<dbReference type="PANTHER" id="PTHR43738:SF1">
    <property type="entry name" value="HEMIN TRANSPORT SYSTEM PERMEASE PROTEIN HRTB-RELATED"/>
    <property type="match status" value="1"/>
</dbReference>
<sequence length="436" mass="48361">MSTSITRAPAPNDRLLPWAPERTGEHTRPPSWDAPPPTRERRRASPFQPLRFLALPLRLAWRQLRAEKARLASAIAGVMFACVLVFMQLGFRSALFDSATALIQNMRADVFLMHPLTTASFKPETFPRARAHQALALPDVQAAVPVYLAQASWRNPENGSKRAVQLIGFDTEAGVMDFPGLAPLVDTLKRPDTVAFDARSRPEFGDMTRLLKERGPFEVQIGNRMMEVTGLIEIGPSFGADGNVVLSEVNFRRLIKERQVSAVDLVAIKLKPGADLEATKRRLAELLPRDVVVLSQAELVKWERDYWEQATPIGFIFAFGSLMGLVVGMVIVYQILFSDISGHLREYATLKAMGYTNFFLSRAVLSAALILAVLGFLPGLGLSWLLYDQVGQATFLPLNMTMDRATTVFLLIFAMCGLAGLLAMRKLRDADPADMF</sequence>
<dbReference type="NCBIfam" id="TIGR01185">
    <property type="entry name" value="devC"/>
    <property type="match status" value="1"/>
</dbReference>
<feature type="transmembrane region" description="Helical" evidence="8">
    <location>
        <begin position="358"/>
        <end position="387"/>
    </location>
</feature>
<reference evidence="11" key="1">
    <citation type="submission" date="2020-02" db="EMBL/GenBank/DDBJ databases">
        <authorList>
            <person name="Meier V. D."/>
        </authorList>
    </citation>
    <scope>NUCLEOTIDE SEQUENCE</scope>
    <source>
        <strain evidence="11">AVDCRST_MAG08</strain>
    </source>
</reference>
<dbReference type="EMBL" id="CADCTG010000292">
    <property type="protein sequence ID" value="CAA9281353.1"/>
    <property type="molecule type" value="Genomic_DNA"/>
</dbReference>
<gene>
    <name evidence="11" type="ORF">AVDCRST_MAG08-3791</name>
</gene>
<evidence type="ECO:0000256" key="1">
    <source>
        <dbReference type="ARBA" id="ARBA00004651"/>
    </source>
</evidence>
<evidence type="ECO:0000256" key="5">
    <source>
        <dbReference type="ARBA" id="ARBA00022989"/>
    </source>
</evidence>
<feature type="region of interest" description="Disordered" evidence="7">
    <location>
        <begin position="1"/>
        <end position="43"/>
    </location>
</feature>
<dbReference type="InterPro" id="IPR025857">
    <property type="entry name" value="MacB_PCD"/>
</dbReference>
<evidence type="ECO:0000259" key="9">
    <source>
        <dbReference type="Pfam" id="PF02687"/>
    </source>
</evidence>
<accession>A0A6J4JL49</accession>
<proteinExistence type="predicted"/>
<comment type="subcellular location">
    <subcellularLocation>
        <location evidence="1">Cell membrane</location>
        <topology evidence="1">Multi-pass membrane protein</topology>
    </subcellularLocation>
</comment>
<feature type="domain" description="ABC3 transporter permease C-terminal" evidence="9">
    <location>
        <begin position="319"/>
        <end position="431"/>
    </location>
</feature>
<dbReference type="AlphaFoldDB" id="A0A6J4JL49"/>
<dbReference type="Pfam" id="PF02687">
    <property type="entry name" value="FtsX"/>
    <property type="match status" value="1"/>
</dbReference>
<keyword evidence="5 8" id="KW-1133">Transmembrane helix</keyword>
<keyword evidence="3" id="KW-1003">Cell membrane</keyword>
<dbReference type="Pfam" id="PF12704">
    <property type="entry name" value="MacB_PCD"/>
    <property type="match status" value="1"/>
</dbReference>
<feature type="transmembrane region" description="Helical" evidence="8">
    <location>
        <begin position="71"/>
        <end position="91"/>
    </location>
</feature>